<sequence>MVIFKKIVALITTFVMVVGLAACGGNKVTISVENTNSSDTPKETKNILLQRIQCLRHLNSKINLENMLA</sequence>
<accession>A0ABM5YD42</accession>
<reference evidence="2" key="2">
    <citation type="submission" date="2016-01" db="EMBL/GenBank/DDBJ databases">
        <authorList>
            <person name="Poehlein A."/>
            <person name="Schlien K."/>
            <person name="Gottschalk G."/>
            <person name="Buckel W."/>
            <person name="Daniel R."/>
        </authorList>
    </citation>
    <scope>NUCLEOTIDE SEQUENCE [LARGE SCALE GENOMIC DNA]</scope>
    <source>
        <strain evidence="2">X2</strain>
    </source>
</reference>
<protein>
    <submittedName>
        <fullName evidence="1">Uncharacterized protein</fullName>
    </submittedName>
</protein>
<dbReference type="PROSITE" id="PS51257">
    <property type="entry name" value="PROKAR_LIPOPROTEIN"/>
    <property type="match status" value="1"/>
</dbReference>
<evidence type="ECO:0000313" key="1">
    <source>
        <dbReference type="EMBL" id="AMJ42084.1"/>
    </source>
</evidence>
<dbReference type="EMBL" id="CP014223">
    <property type="protein sequence ID" value="AMJ42084.1"/>
    <property type="molecule type" value="Genomic_DNA"/>
</dbReference>
<reference evidence="1 2" key="1">
    <citation type="journal article" date="2016" name="Genome Announc.">
        <title>Complete Genome Sequence of the Amino Acid-Fermenting Clostridium propionicum X2 (DSM 1682).</title>
        <authorList>
            <person name="Poehlein A."/>
            <person name="Schlien K."/>
            <person name="Chowdhury N.P."/>
            <person name="Gottschalk G."/>
            <person name="Buckel W."/>
            <person name="Daniel R."/>
        </authorList>
    </citation>
    <scope>NUCLEOTIDE SEQUENCE [LARGE SCALE GENOMIC DNA]</scope>
    <source>
        <strain evidence="1 2">X2</strain>
    </source>
</reference>
<organism evidence="1 2">
    <name type="scientific">Anaerotignum propionicum DSM 1682</name>
    <dbReference type="NCBI Taxonomy" id="991789"/>
    <lineage>
        <taxon>Bacteria</taxon>
        <taxon>Bacillati</taxon>
        <taxon>Bacillota</taxon>
        <taxon>Clostridia</taxon>
        <taxon>Lachnospirales</taxon>
        <taxon>Anaerotignaceae</taxon>
        <taxon>Anaerotignum</taxon>
    </lineage>
</organism>
<evidence type="ECO:0000313" key="2">
    <source>
        <dbReference type="Proteomes" id="UP000068026"/>
    </source>
</evidence>
<dbReference type="Proteomes" id="UP000068026">
    <property type="component" value="Chromosome"/>
</dbReference>
<keyword evidence="2" id="KW-1185">Reference proteome</keyword>
<name>A0ABM5YD42_ANAPI</name>
<gene>
    <name evidence="1" type="ORF">CPRO_25360</name>
</gene>
<proteinExistence type="predicted"/>
<dbReference type="RefSeq" id="WP_157881682.1">
    <property type="nucleotide sequence ID" value="NZ_CP014223.1"/>
</dbReference>